<dbReference type="InterPro" id="IPR036390">
    <property type="entry name" value="WH_DNA-bd_sf"/>
</dbReference>
<feature type="domain" description="HTH lysR-type" evidence="5">
    <location>
        <begin position="10"/>
        <end position="67"/>
    </location>
</feature>
<dbReference type="Proteomes" id="UP000030004">
    <property type="component" value="Unassembled WGS sequence"/>
</dbReference>
<keyword evidence="4" id="KW-0804">Transcription</keyword>
<evidence type="ECO:0000256" key="1">
    <source>
        <dbReference type="ARBA" id="ARBA00009437"/>
    </source>
</evidence>
<dbReference type="PANTHER" id="PTHR30579">
    <property type="entry name" value="TRANSCRIPTIONAL REGULATOR"/>
    <property type="match status" value="1"/>
</dbReference>
<name>A0A0A0EDX3_9RHOB</name>
<dbReference type="Gene3D" id="1.10.10.10">
    <property type="entry name" value="Winged helix-like DNA-binding domain superfamily/Winged helix DNA-binding domain"/>
    <property type="match status" value="1"/>
</dbReference>
<dbReference type="InterPro" id="IPR036388">
    <property type="entry name" value="WH-like_DNA-bd_sf"/>
</dbReference>
<evidence type="ECO:0000256" key="2">
    <source>
        <dbReference type="ARBA" id="ARBA00023015"/>
    </source>
</evidence>
<dbReference type="EMBL" id="AQQX01000011">
    <property type="protein sequence ID" value="KGM47367.1"/>
    <property type="molecule type" value="Genomic_DNA"/>
</dbReference>
<proteinExistence type="inferred from homology"/>
<accession>A0A0A0EDX3</accession>
<dbReference type="Gene3D" id="3.40.190.10">
    <property type="entry name" value="Periplasmic binding protein-like II"/>
    <property type="match status" value="1"/>
</dbReference>
<dbReference type="PANTHER" id="PTHR30579:SF3">
    <property type="entry name" value="TRANSCRIPTIONAL REGULATORY PROTEIN"/>
    <property type="match status" value="1"/>
</dbReference>
<dbReference type="Pfam" id="PF03466">
    <property type="entry name" value="LysR_substrate"/>
    <property type="match status" value="1"/>
</dbReference>
<dbReference type="InterPro" id="IPR005119">
    <property type="entry name" value="LysR_subst-bd"/>
</dbReference>
<organism evidence="6 7">
    <name type="scientific">Pseudooceanicola atlanticus</name>
    <dbReference type="NCBI Taxonomy" id="1461694"/>
    <lineage>
        <taxon>Bacteria</taxon>
        <taxon>Pseudomonadati</taxon>
        <taxon>Pseudomonadota</taxon>
        <taxon>Alphaproteobacteria</taxon>
        <taxon>Rhodobacterales</taxon>
        <taxon>Paracoccaceae</taxon>
        <taxon>Pseudooceanicola</taxon>
    </lineage>
</organism>
<comment type="caution">
    <text evidence="6">The sequence shown here is derived from an EMBL/GenBank/DDBJ whole genome shotgun (WGS) entry which is preliminary data.</text>
</comment>
<evidence type="ECO:0000313" key="6">
    <source>
        <dbReference type="EMBL" id="KGM47367.1"/>
    </source>
</evidence>
<comment type="similarity">
    <text evidence="1">Belongs to the LysR transcriptional regulatory family.</text>
</comment>
<evidence type="ECO:0000313" key="7">
    <source>
        <dbReference type="Proteomes" id="UP000030004"/>
    </source>
</evidence>
<evidence type="ECO:0000256" key="3">
    <source>
        <dbReference type="ARBA" id="ARBA00023125"/>
    </source>
</evidence>
<evidence type="ECO:0000259" key="5">
    <source>
        <dbReference type="PROSITE" id="PS50931"/>
    </source>
</evidence>
<dbReference type="InterPro" id="IPR050176">
    <property type="entry name" value="LTTR"/>
</dbReference>
<gene>
    <name evidence="6" type="ORF">ATO9_18385</name>
</gene>
<dbReference type="Pfam" id="PF00126">
    <property type="entry name" value="HTH_1"/>
    <property type="match status" value="1"/>
</dbReference>
<dbReference type="OrthoDB" id="7768317at2"/>
<keyword evidence="3" id="KW-0238">DNA-binding</keyword>
<dbReference type="PROSITE" id="PS50931">
    <property type="entry name" value="HTH_LYSR"/>
    <property type="match status" value="1"/>
</dbReference>
<dbReference type="SUPFAM" id="SSF53850">
    <property type="entry name" value="Periplasmic binding protein-like II"/>
    <property type="match status" value="1"/>
</dbReference>
<dbReference type="AlphaFoldDB" id="A0A0A0EDX3"/>
<dbReference type="GO" id="GO:0003677">
    <property type="term" value="F:DNA binding"/>
    <property type="evidence" value="ECO:0007669"/>
    <property type="project" value="UniProtKB-KW"/>
</dbReference>
<dbReference type="eggNOG" id="COG0583">
    <property type="taxonomic scope" value="Bacteria"/>
</dbReference>
<dbReference type="GO" id="GO:0003700">
    <property type="term" value="F:DNA-binding transcription factor activity"/>
    <property type="evidence" value="ECO:0007669"/>
    <property type="project" value="InterPro"/>
</dbReference>
<keyword evidence="7" id="KW-1185">Reference proteome</keyword>
<sequence length="287" mass="31728">MLKGAESQVENWDDLRYLMAVHKTGSMSAAARLLSTNPATVSRRLARLSEALGYELFHKTPDGWVASEAIGPLLESVTSFEGEIESFLNANESTAGQLSGAISIGMPGSLAVGVLYPKMGRLVTEHPGIRISLHAQTYRDTLGENDLIISPLRPQQGRLIVRPIGTVHSNIYCFEDSPRDGAWIGLLRNHDPYEPMQRAMSLMGGRPPSMRVETLHDVSEAIRKTRLPGLTLRMDAMTEPGLTLYDKNSPDLETPLYLCYHETRRRDPLLQAVIDWATDAFDTADAL</sequence>
<dbReference type="STRING" id="1461694.ATO9_18385"/>
<protein>
    <submittedName>
        <fullName evidence="6">Transcriptional regulator</fullName>
    </submittedName>
</protein>
<dbReference type="SUPFAM" id="SSF46785">
    <property type="entry name" value="Winged helix' DNA-binding domain"/>
    <property type="match status" value="1"/>
</dbReference>
<dbReference type="RefSeq" id="WP_043752714.1">
    <property type="nucleotide sequence ID" value="NZ_AQQX01000011.1"/>
</dbReference>
<keyword evidence="2" id="KW-0805">Transcription regulation</keyword>
<reference evidence="6 7" key="1">
    <citation type="journal article" date="2015" name="Antonie Van Leeuwenhoek">
        <title>Pseudooceanicola atlanticus gen. nov. sp. nov., isolated from surface seawater of the Atlantic Ocean and reclassification of Oceanicola batsensis, Oceanicola marinus, Oceanicola nitratireducens, Oceanicola nanhaiensis, Oceanicola antarcticus and Oceanicola flagellatus, as Pseudooceanicola batsensis comb. nov., Pseudooceanicola marinus comb. nov., Pseudooceanicola nitratireducens comb. nov., Pseudooceanicola nanhaiensis comb. nov., Pseudooceanicola antarcticus comb. nov., and Pseudooceanicola flagellatus comb. nov.</title>
        <authorList>
            <person name="Lai Q."/>
            <person name="Li G."/>
            <person name="Liu X."/>
            <person name="Du Y."/>
            <person name="Sun F."/>
            <person name="Shao Z."/>
        </authorList>
    </citation>
    <scope>NUCLEOTIDE SEQUENCE [LARGE SCALE GENOMIC DNA]</scope>
    <source>
        <strain evidence="6 7">22II-s11g</strain>
    </source>
</reference>
<dbReference type="InterPro" id="IPR000847">
    <property type="entry name" value="LysR_HTH_N"/>
</dbReference>
<evidence type="ECO:0000256" key="4">
    <source>
        <dbReference type="ARBA" id="ARBA00023163"/>
    </source>
</evidence>
<dbReference type="CDD" id="cd05466">
    <property type="entry name" value="PBP2_LTTR_substrate"/>
    <property type="match status" value="1"/>
</dbReference>